<proteinExistence type="predicted"/>
<organism evidence="1 2">
    <name type="scientific">Curtobacterium aetherium</name>
    <dbReference type="NCBI Taxonomy" id="2841594"/>
    <lineage>
        <taxon>Bacteria</taxon>
        <taxon>Bacillati</taxon>
        <taxon>Actinomycetota</taxon>
        <taxon>Actinomycetes</taxon>
        <taxon>Micrococcales</taxon>
        <taxon>Microbacteriaceae</taxon>
        <taxon>Curtobacterium</taxon>
    </lineage>
</organism>
<name>A0ACD1E7M3_9MICO</name>
<keyword evidence="2" id="KW-1185">Reference proteome</keyword>
<accession>A0ACD1E7M3</accession>
<dbReference type="Proteomes" id="UP000681794">
    <property type="component" value="Chromosome"/>
</dbReference>
<reference evidence="1" key="1">
    <citation type="submission" date="2021-06" db="EMBL/GenBank/DDBJ databases">
        <authorList>
            <person name="Ellington A.J."/>
            <person name="Bryan N.C."/>
            <person name="Christner B.C."/>
            <person name="Reisch C.R."/>
        </authorList>
    </citation>
    <scope>NUCLEOTIDE SEQUENCE</scope>
    <source>
        <strain evidence="1">L6-1</strain>
    </source>
</reference>
<protein>
    <submittedName>
        <fullName evidence="1">Uncharacterized protein</fullName>
    </submittedName>
</protein>
<sequence>MHHEPRRIAHAAHWWVDRAADLSPVAVRETRREQWHADVAGAAEVGVPRRGLVLGMVLTAAVHRSVRHVPGGPVTSNHTARICSARVLIAAAVLSVVASSVLQRTLFFVWTSTQQARVGEVLQLALGFVVPVALVLVALSRVTDGRRWVAAAALAVAGSVLLGVGAVFGGVVGVVCASTGSAGLLAAWFSANRSRPRVWSLVAMPAAALVTVDVIVVALRSVVDASPAARPVLWEAEGLVVLALPILVAAVVAVALPILDGRSAGRAVTA</sequence>
<evidence type="ECO:0000313" key="2">
    <source>
        <dbReference type="Proteomes" id="UP000681794"/>
    </source>
</evidence>
<evidence type="ECO:0000313" key="1">
    <source>
        <dbReference type="EMBL" id="QWS34962.1"/>
    </source>
</evidence>
<dbReference type="EMBL" id="CP076544">
    <property type="protein sequence ID" value="QWS34962.1"/>
    <property type="molecule type" value="Genomic_DNA"/>
</dbReference>
<gene>
    <name evidence="1" type="ORF">KM842_07530</name>
</gene>